<dbReference type="GO" id="GO:0008483">
    <property type="term" value="F:transaminase activity"/>
    <property type="evidence" value="ECO:0007669"/>
    <property type="project" value="UniProtKB-KW"/>
</dbReference>
<dbReference type="PANTHER" id="PTHR11751">
    <property type="entry name" value="ALANINE AMINOTRANSFERASE"/>
    <property type="match status" value="1"/>
</dbReference>
<organism evidence="6 7">
    <name type="scientific">Strongylus vulgaris</name>
    <name type="common">Blood worm</name>
    <dbReference type="NCBI Taxonomy" id="40348"/>
    <lineage>
        <taxon>Eukaryota</taxon>
        <taxon>Metazoa</taxon>
        <taxon>Ecdysozoa</taxon>
        <taxon>Nematoda</taxon>
        <taxon>Chromadorea</taxon>
        <taxon>Rhabditida</taxon>
        <taxon>Rhabditina</taxon>
        <taxon>Rhabditomorpha</taxon>
        <taxon>Strongyloidea</taxon>
        <taxon>Strongylidae</taxon>
        <taxon>Strongylus</taxon>
    </lineage>
</organism>
<reference evidence="6 7" key="1">
    <citation type="submission" date="2018-11" db="EMBL/GenBank/DDBJ databases">
        <authorList>
            <consortium name="Pathogen Informatics"/>
        </authorList>
    </citation>
    <scope>NUCLEOTIDE SEQUENCE [LARGE SCALE GENOMIC DNA]</scope>
</reference>
<dbReference type="Gene3D" id="3.90.1150.10">
    <property type="entry name" value="Aspartate Aminotransferase, domain 1"/>
    <property type="match status" value="1"/>
</dbReference>
<sequence length="82" mass="9070">MISAKLCSTVLGQEKTAVLDSLKLRAKLVKEAYGSIEGVMCNEVQGAMYAFPQLVLPPKAVEKARVSPIFFSQESYHKSFIF</sequence>
<keyword evidence="7" id="KW-1185">Reference proteome</keyword>
<dbReference type="InterPro" id="IPR045088">
    <property type="entry name" value="ALAT1/2-like"/>
</dbReference>
<name>A0A3P7JP34_STRVU</name>
<keyword evidence="5" id="KW-0663">Pyridoxal phosphate</keyword>
<keyword evidence="4" id="KW-0808">Transferase</keyword>
<dbReference type="PANTHER" id="PTHR11751:SF29">
    <property type="entry name" value="ALANINE TRANSAMINASE"/>
    <property type="match status" value="1"/>
</dbReference>
<dbReference type="EMBL" id="UYYB01137044">
    <property type="protein sequence ID" value="VDM85176.1"/>
    <property type="molecule type" value="Genomic_DNA"/>
</dbReference>
<dbReference type="OrthoDB" id="5822559at2759"/>
<gene>
    <name evidence="6" type="ORF">SVUK_LOCUS20174</name>
</gene>
<evidence type="ECO:0000313" key="6">
    <source>
        <dbReference type="EMBL" id="VDM85176.1"/>
    </source>
</evidence>
<dbReference type="AlphaFoldDB" id="A0A3P7JP34"/>
<protein>
    <submittedName>
        <fullName evidence="6">Uncharacterized protein</fullName>
    </submittedName>
</protein>
<evidence type="ECO:0000313" key="7">
    <source>
        <dbReference type="Proteomes" id="UP000270094"/>
    </source>
</evidence>
<keyword evidence="3" id="KW-0032">Aminotransferase</keyword>
<evidence type="ECO:0000256" key="1">
    <source>
        <dbReference type="ARBA" id="ARBA00001933"/>
    </source>
</evidence>
<proteinExistence type="predicted"/>
<comment type="cofactor">
    <cofactor evidence="1">
        <name>pyridoxal 5'-phosphate</name>
        <dbReference type="ChEBI" id="CHEBI:597326"/>
    </cofactor>
</comment>
<accession>A0A3P7JP34</accession>
<comment type="subunit">
    <text evidence="2">Homodimer.</text>
</comment>
<evidence type="ECO:0000256" key="4">
    <source>
        <dbReference type="ARBA" id="ARBA00022679"/>
    </source>
</evidence>
<dbReference type="InterPro" id="IPR015422">
    <property type="entry name" value="PyrdxlP-dep_Trfase_small"/>
</dbReference>
<evidence type="ECO:0000256" key="5">
    <source>
        <dbReference type="ARBA" id="ARBA00022898"/>
    </source>
</evidence>
<dbReference type="Proteomes" id="UP000270094">
    <property type="component" value="Unassembled WGS sequence"/>
</dbReference>
<evidence type="ECO:0000256" key="2">
    <source>
        <dbReference type="ARBA" id="ARBA00011738"/>
    </source>
</evidence>
<evidence type="ECO:0000256" key="3">
    <source>
        <dbReference type="ARBA" id="ARBA00022576"/>
    </source>
</evidence>